<dbReference type="Gene3D" id="1.20.120.450">
    <property type="entry name" value="dinb family like domain"/>
    <property type="match status" value="1"/>
</dbReference>
<sequence>MKEQFVLMSEYNKWMNESLFSNISKMGEPAIYEDRGTFWGSAFHTASHIFTCDLMWLHRFTAVKSSFYLAESLYGFPNPATNNTHCFETLTELSSNRAALDSVIINWVNSIADREFVNEVVYKNSSGNEFRESFCSVLLHFFNHQTNHRGQITTLLSQCGDNSYCTDLLAVIRTKKHNKEG</sequence>
<evidence type="ECO:0000313" key="4">
    <source>
        <dbReference type="EMBL" id="ODA30259.1"/>
    </source>
</evidence>
<accession>A0A1C3EAL9</accession>
<dbReference type="EMBL" id="LYBM01000055">
    <property type="protein sequence ID" value="ODA30259.1"/>
    <property type="molecule type" value="Genomic_DNA"/>
</dbReference>
<dbReference type="InterPro" id="IPR007837">
    <property type="entry name" value="DinB"/>
</dbReference>
<feature type="binding site" evidence="3">
    <location>
        <position position="48"/>
    </location>
    <ligand>
        <name>a divalent metal cation</name>
        <dbReference type="ChEBI" id="CHEBI:60240"/>
    </ligand>
</feature>
<dbReference type="Proteomes" id="UP000094936">
    <property type="component" value="Unassembled WGS sequence"/>
</dbReference>
<dbReference type="PANTHER" id="PTHR37302:SF1">
    <property type="entry name" value="PROTEIN DINB"/>
    <property type="match status" value="1"/>
</dbReference>
<name>A0A1C3EAL9_9GAMM</name>
<keyword evidence="2 3" id="KW-0479">Metal-binding</keyword>
<dbReference type="GO" id="GO:0046872">
    <property type="term" value="F:metal ion binding"/>
    <property type="evidence" value="ECO:0007669"/>
    <property type="project" value="UniProtKB-KW"/>
</dbReference>
<dbReference type="SUPFAM" id="SSF109854">
    <property type="entry name" value="DinB/YfiT-like putative metalloenzymes"/>
    <property type="match status" value="1"/>
</dbReference>
<gene>
    <name evidence="4" type="ORF">A8L45_20525</name>
</gene>
<comment type="similarity">
    <text evidence="1">Belongs to the DinB family.</text>
</comment>
<reference evidence="4 5" key="1">
    <citation type="submission" date="2016-05" db="EMBL/GenBank/DDBJ databases">
        <title>Genomic Taxonomy of the Vibrionaceae.</title>
        <authorList>
            <person name="Gomez-Gil B."/>
            <person name="Enciso-Ibarra J."/>
        </authorList>
    </citation>
    <scope>NUCLEOTIDE SEQUENCE [LARGE SCALE GENOMIC DNA]</scope>
    <source>
        <strain evidence="4 5">CAIM 1920</strain>
    </source>
</reference>
<dbReference type="AlphaFoldDB" id="A0A1C3EAL9"/>
<evidence type="ECO:0000256" key="1">
    <source>
        <dbReference type="ARBA" id="ARBA00008635"/>
    </source>
</evidence>
<organism evidence="4 5">
    <name type="scientific">Veronia pacifica</name>
    <dbReference type="NCBI Taxonomy" id="1080227"/>
    <lineage>
        <taxon>Bacteria</taxon>
        <taxon>Pseudomonadati</taxon>
        <taxon>Pseudomonadota</taxon>
        <taxon>Gammaproteobacteria</taxon>
        <taxon>Vibrionales</taxon>
        <taxon>Vibrionaceae</taxon>
        <taxon>Veronia</taxon>
    </lineage>
</organism>
<evidence type="ECO:0000256" key="2">
    <source>
        <dbReference type="ARBA" id="ARBA00022723"/>
    </source>
</evidence>
<protein>
    <submittedName>
        <fullName evidence="4">Damage-inducible protein DinB</fullName>
    </submittedName>
</protein>
<dbReference type="RefSeq" id="WP_068905230.1">
    <property type="nucleotide sequence ID" value="NZ_JBHUIF010000015.1"/>
</dbReference>
<dbReference type="OrthoDB" id="9807509at2"/>
<comment type="caution">
    <text evidence="4">The sequence shown here is derived from an EMBL/GenBank/DDBJ whole genome shotgun (WGS) entry which is preliminary data.</text>
</comment>
<evidence type="ECO:0000313" key="5">
    <source>
        <dbReference type="Proteomes" id="UP000094936"/>
    </source>
</evidence>
<proteinExistence type="inferred from homology"/>
<dbReference type="PANTHER" id="PTHR37302">
    <property type="entry name" value="SLR1116 PROTEIN"/>
    <property type="match status" value="1"/>
</dbReference>
<feature type="binding site" evidence="3">
    <location>
        <position position="148"/>
    </location>
    <ligand>
        <name>a divalent metal cation</name>
        <dbReference type="ChEBI" id="CHEBI:60240"/>
    </ligand>
</feature>
<keyword evidence="5" id="KW-1185">Reference proteome</keyword>
<dbReference type="Pfam" id="PF05163">
    <property type="entry name" value="DinB"/>
    <property type="match status" value="1"/>
</dbReference>
<feature type="binding site" evidence="3">
    <location>
        <position position="144"/>
    </location>
    <ligand>
        <name>a divalent metal cation</name>
        <dbReference type="ChEBI" id="CHEBI:60240"/>
    </ligand>
</feature>
<dbReference type="InterPro" id="IPR034660">
    <property type="entry name" value="DinB/YfiT-like"/>
</dbReference>
<evidence type="ECO:0000256" key="3">
    <source>
        <dbReference type="PIRSR" id="PIRSR607837-1"/>
    </source>
</evidence>
<dbReference type="STRING" id="1080227.A8L45_20525"/>